<evidence type="ECO:0000256" key="1">
    <source>
        <dbReference type="SAM" id="MobiDB-lite"/>
    </source>
</evidence>
<reference evidence="2 3" key="1">
    <citation type="journal article" date="2015" name="Fungal Genet. Biol.">
        <title>Evolution of novel wood decay mechanisms in Agaricales revealed by the genome sequences of Fistulina hepatica and Cylindrobasidium torrendii.</title>
        <authorList>
            <person name="Floudas D."/>
            <person name="Held B.W."/>
            <person name="Riley R."/>
            <person name="Nagy L.G."/>
            <person name="Koehler G."/>
            <person name="Ransdell A.S."/>
            <person name="Younus H."/>
            <person name="Chow J."/>
            <person name="Chiniquy J."/>
            <person name="Lipzen A."/>
            <person name="Tritt A."/>
            <person name="Sun H."/>
            <person name="Haridas S."/>
            <person name="LaButti K."/>
            <person name="Ohm R.A."/>
            <person name="Kues U."/>
            <person name="Blanchette R.A."/>
            <person name="Grigoriev I.V."/>
            <person name="Minto R.E."/>
            <person name="Hibbett D.S."/>
        </authorList>
    </citation>
    <scope>NUCLEOTIDE SEQUENCE [LARGE SCALE GENOMIC DNA]</scope>
    <source>
        <strain evidence="2 3">FP15055 ss-10</strain>
    </source>
</reference>
<dbReference type="Proteomes" id="UP000054007">
    <property type="component" value="Unassembled WGS sequence"/>
</dbReference>
<evidence type="ECO:0000313" key="3">
    <source>
        <dbReference type="Proteomes" id="UP000054007"/>
    </source>
</evidence>
<organism evidence="2 3">
    <name type="scientific">Cylindrobasidium torrendii FP15055 ss-10</name>
    <dbReference type="NCBI Taxonomy" id="1314674"/>
    <lineage>
        <taxon>Eukaryota</taxon>
        <taxon>Fungi</taxon>
        <taxon>Dikarya</taxon>
        <taxon>Basidiomycota</taxon>
        <taxon>Agaricomycotina</taxon>
        <taxon>Agaricomycetes</taxon>
        <taxon>Agaricomycetidae</taxon>
        <taxon>Agaricales</taxon>
        <taxon>Marasmiineae</taxon>
        <taxon>Physalacriaceae</taxon>
        <taxon>Cylindrobasidium</taxon>
    </lineage>
</organism>
<proteinExistence type="predicted"/>
<dbReference type="EMBL" id="KN880539">
    <property type="protein sequence ID" value="KIY66942.1"/>
    <property type="molecule type" value="Genomic_DNA"/>
</dbReference>
<accession>A0A0D7B8Y6</accession>
<name>A0A0D7B8Y6_9AGAR</name>
<sequence>MHDHASHLHPHARVPRREHHNEALRMALGSILSPKRPALSRTTSVPASGIATSGHATPFDHSHSHNHTPAPHSEHHNSSPLKQEPMGRSNSASQVVAEDHLHAHETGAMTPESRARFVETLKGKSPWDALIHGSFA</sequence>
<gene>
    <name evidence="2" type="ORF">CYLTODRAFT_491030</name>
</gene>
<evidence type="ECO:0000313" key="2">
    <source>
        <dbReference type="EMBL" id="KIY66942.1"/>
    </source>
</evidence>
<keyword evidence="3" id="KW-1185">Reference proteome</keyword>
<protein>
    <submittedName>
        <fullName evidence="2">Uncharacterized protein</fullName>
    </submittedName>
</protein>
<feature type="region of interest" description="Disordered" evidence="1">
    <location>
        <begin position="35"/>
        <end position="112"/>
    </location>
</feature>
<dbReference type="AlphaFoldDB" id="A0A0D7B8Y6"/>
<dbReference type="OrthoDB" id="3268861at2759"/>
<feature type="compositionally biased region" description="Polar residues" evidence="1">
    <location>
        <begin position="40"/>
        <end position="55"/>
    </location>
</feature>